<comment type="caution">
    <text evidence="1">The sequence shown here is derived from an EMBL/GenBank/DDBJ whole genome shotgun (WGS) entry which is preliminary data.</text>
</comment>
<proteinExistence type="predicted"/>
<keyword evidence="2" id="KW-1185">Reference proteome</keyword>
<reference evidence="1" key="1">
    <citation type="submission" date="2024-09" db="EMBL/GenBank/DDBJ databases">
        <title>Black Yeasts Isolated from many extreme environments.</title>
        <authorList>
            <person name="Coleine C."/>
            <person name="Stajich J.E."/>
            <person name="Selbmann L."/>
        </authorList>
    </citation>
    <scope>NUCLEOTIDE SEQUENCE</scope>
    <source>
        <strain evidence="1">CCFEE 5737</strain>
    </source>
</reference>
<protein>
    <submittedName>
        <fullName evidence="1">Uncharacterized protein</fullName>
    </submittedName>
</protein>
<organism evidence="1 2">
    <name type="scientific">Coniosporium uncinatum</name>
    <dbReference type="NCBI Taxonomy" id="93489"/>
    <lineage>
        <taxon>Eukaryota</taxon>
        <taxon>Fungi</taxon>
        <taxon>Dikarya</taxon>
        <taxon>Ascomycota</taxon>
        <taxon>Pezizomycotina</taxon>
        <taxon>Dothideomycetes</taxon>
        <taxon>Dothideomycetes incertae sedis</taxon>
        <taxon>Coniosporium</taxon>
    </lineage>
</organism>
<evidence type="ECO:0000313" key="1">
    <source>
        <dbReference type="EMBL" id="KAK3062718.1"/>
    </source>
</evidence>
<sequence>MSAPQCIWRPRKVSMNACNVDIEHDGSIILSTENGSVWHQVKRVTGSWSTDKSKAGFKFKRVPGLGRIVGVRTSGFGAFAAIRKDSEVMQRGVSVPSSTFVNDMVQLSPMVGLASLANDDELRQHFRAVLEDPKRGFNATLRTVSSDIAIPVHKSILCRSPAFQDLIETGRIPAESAATQVINKNGTLEVSLHRYEIGALYLLVDYLYLGQSNADSLGASTIGVSSSASGAIASLKFTSFDSVKRVAKIRSDFARLKTLLRVTDRDGLSFHLTTGGSALNAANLCEDADVTVKLSDGAVYVHRDVVRHRCPYFSTLFGGRSEGEWLAKRQEDLSADDRLSVDLPEGTVQTFHVVLDYIYGDCGVEVFEKLNFPSLDELVEFVIDVMALADYLQLDRFVAICQQFIGRYIDVRSVCALLAQIDEVTPVPNFKRAAFDYMSLNLEPLLHQGSLDDLPAELLPEFDEAVRNNQLYYANSVSKGELPTTRSTKAMEDLFERYSGLEKRIELDKLTMAAWMSLYKKGADDGTKPSSTFRSGSVQDGPPSPVLSGKRKPTRDSRMASTPRSPALKGKASMHDMLFEMDEESEDVPRRKGKGLAMDSSPPLRPYTLSSPLLEPESPWMDHRGQKLGLSPNVAPLNLNSPSPRVPSYSYSSLTPDSRATAQTARPSPTPDRRPSGKPWGVSPLPAASKLDLKNIMAQDDAPKHSGIALGLQLESIASAKKLSQKERKKQQLQAQALSSPEPAGQTAPLPLKDSVKDMAGPAWKTLSAPKLPTAATANTVAKSKSPAPTPNSHSSANASASASSPAHSLKRSAAPQLTMRQTIAGPHSVHHHPTPTKRTASSPSQQQQQQQQQFFSLANIQYLQAAEKEQIKEFAAPRSLQDIQQQQTFEEWFEEESRRVQAEAEAEEAAAAAGGAGKEKGGRGRRGAGGDEGGRGGRRGGRGGRRGGGGASGGSGESRPGRPLRRDGSHSLAEGGSRGDAKGAKGVKEGT</sequence>
<gene>
    <name evidence="1" type="ORF">LTS18_003496</name>
</gene>
<name>A0ACC3D6Z2_9PEZI</name>
<dbReference type="EMBL" id="JAWDJW010007157">
    <property type="protein sequence ID" value="KAK3062718.1"/>
    <property type="molecule type" value="Genomic_DNA"/>
</dbReference>
<accession>A0ACC3D6Z2</accession>
<evidence type="ECO:0000313" key="2">
    <source>
        <dbReference type="Proteomes" id="UP001186974"/>
    </source>
</evidence>
<dbReference type="Proteomes" id="UP001186974">
    <property type="component" value="Unassembled WGS sequence"/>
</dbReference>